<evidence type="ECO:0000313" key="2">
    <source>
        <dbReference type="EMBL" id="KAG6434253.1"/>
    </source>
</evidence>
<keyword evidence="3" id="KW-1185">Reference proteome</keyword>
<accession>A0A8X8YRB8</accession>
<sequence>MRNGLGEAEDWFGEDGWTISRRDGFKEKNRLVVGGLAVAAAAVVGVRSFDRSVLNQKRWIAFLDRGYFWIAVEVAFCIDRFLERVADSKKMSTIRLDVEKFSGKKQSFQEGKKGARSWLQQERR</sequence>
<name>A0A8X8YRB8_SALSN</name>
<dbReference type="EMBL" id="PNBA02000002">
    <property type="protein sequence ID" value="KAG6434253.1"/>
    <property type="molecule type" value="Genomic_DNA"/>
</dbReference>
<reference evidence="2" key="1">
    <citation type="submission" date="2018-01" db="EMBL/GenBank/DDBJ databases">
        <authorList>
            <person name="Mao J.F."/>
        </authorList>
    </citation>
    <scope>NUCLEOTIDE SEQUENCE</scope>
    <source>
        <strain evidence="2">Huo1</strain>
        <tissue evidence="2">Leaf</tissue>
    </source>
</reference>
<dbReference type="AlphaFoldDB" id="A0A8X8YRB8"/>
<proteinExistence type="predicted"/>
<feature type="region of interest" description="Disordered" evidence="1">
    <location>
        <begin position="104"/>
        <end position="124"/>
    </location>
</feature>
<organism evidence="2">
    <name type="scientific">Salvia splendens</name>
    <name type="common">Scarlet sage</name>
    <dbReference type="NCBI Taxonomy" id="180675"/>
    <lineage>
        <taxon>Eukaryota</taxon>
        <taxon>Viridiplantae</taxon>
        <taxon>Streptophyta</taxon>
        <taxon>Embryophyta</taxon>
        <taxon>Tracheophyta</taxon>
        <taxon>Spermatophyta</taxon>
        <taxon>Magnoliopsida</taxon>
        <taxon>eudicotyledons</taxon>
        <taxon>Gunneridae</taxon>
        <taxon>Pentapetalae</taxon>
        <taxon>asterids</taxon>
        <taxon>lamiids</taxon>
        <taxon>Lamiales</taxon>
        <taxon>Lamiaceae</taxon>
        <taxon>Nepetoideae</taxon>
        <taxon>Mentheae</taxon>
        <taxon>Salviinae</taxon>
        <taxon>Salvia</taxon>
        <taxon>Salvia subgen. Calosphace</taxon>
        <taxon>core Calosphace</taxon>
    </lineage>
</organism>
<comment type="caution">
    <text evidence="2">The sequence shown here is derived from an EMBL/GenBank/DDBJ whole genome shotgun (WGS) entry which is preliminary data.</text>
</comment>
<evidence type="ECO:0000256" key="1">
    <source>
        <dbReference type="SAM" id="MobiDB-lite"/>
    </source>
</evidence>
<evidence type="ECO:0000313" key="3">
    <source>
        <dbReference type="Proteomes" id="UP000298416"/>
    </source>
</evidence>
<gene>
    <name evidence="2" type="ORF">SASPL_105877</name>
</gene>
<dbReference type="Proteomes" id="UP000298416">
    <property type="component" value="Unassembled WGS sequence"/>
</dbReference>
<reference evidence="2" key="2">
    <citation type="submission" date="2020-08" db="EMBL/GenBank/DDBJ databases">
        <title>Plant Genome Project.</title>
        <authorList>
            <person name="Zhang R.-G."/>
        </authorList>
    </citation>
    <scope>NUCLEOTIDE SEQUENCE</scope>
    <source>
        <strain evidence="2">Huo1</strain>
        <tissue evidence="2">Leaf</tissue>
    </source>
</reference>
<protein>
    <submittedName>
        <fullName evidence="2">Uncharacterized protein</fullName>
    </submittedName>
</protein>